<feature type="compositionally biased region" description="Polar residues" evidence="1">
    <location>
        <begin position="19"/>
        <end position="34"/>
    </location>
</feature>
<dbReference type="AlphaFoldDB" id="A0A6J4L604"/>
<proteinExistence type="predicted"/>
<accession>A0A6J4L604</accession>
<reference evidence="2" key="1">
    <citation type="submission" date="2020-02" db="EMBL/GenBank/DDBJ databases">
        <authorList>
            <person name="Meier V. D."/>
        </authorList>
    </citation>
    <scope>NUCLEOTIDE SEQUENCE</scope>
    <source>
        <strain evidence="2">AVDCRST_MAG71</strain>
    </source>
</reference>
<organism evidence="2">
    <name type="scientific">uncultured Lysobacter sp</name>
    <dbReference type="NCBI Taxonomy" id="271060"/>
    <lineage>
        <taxon>Bacteria</taxon>
        <taxon>Pseudomonadati</taxon>
        <taxon>Pseudomonadota</taxon>
        <taxon>Gammaproteobacteria</taxon>
        <taxon>Lysobacterales</taxon>
        <taxon>Lysobacteraceae</taxon>
        <taxon>Lysobacter</taxon>
        <taxon>environmental samples</taxon>
    </lineage>
</organism>
<evidence type="ECO:0000256" key="1">
    <source>
        <dbReference type="SAM" id="MobiDB-lite"/>
    </source>
</evidence>
<gene>
    <name evidence="2" type="ORF">AVDCRST_MAG71-1325</name>
</gene>
<feature type="non-terminal residue" evidence="2">
    <location>
        <position position="1"/>
    </location>
</feature>
<feature type="non-terminal residue" evidence="2">
    <location>
        <position position="63"/>
    </location>
</feature>
<feature type="region of interest" description="Disordered" evidence="1">
    <location>
        <begin position="15"/>
        <end position="63"/>
    </location>
</feature>
<sequence>CPAAGEGDALARHCRAAHTPSSAGFQPQTTNATSPEPLPRHVIEHDVDPTVGAPMAGRHPTTD</sequence>
<dbReference type="EMBL" id="CADCUA010000333">
    <property type="protein sequence ID" value="CAA9322229.1"/>
    <property type="molecule type" value="Genomic_DNA"/>
</dbReference>
<name>A0A6J4L604_9GAMM</name>
<evidence type="ECO:0000313" key="2">
    <source>
        <dbReference type="EMBL" id="CAA9322229.1"/>
    </source>
</evidence>
<feature type="compositionally biased region" description="Basic and acidic residues" evidence="1">
    <location>
        <begin position="38"/>
        <end position="48"/>
    </location>
</feature>
<protein>
    <submittedName>
        <fullName evidence="2">Uncharacterized protein</fullName>
    </submittedName>
</protein>